<dbReference type="AlphaFoldDB" id="A0AAP0JK16"/>
<feature type="region of interest" description="Disordered" evidence="1">
    <location>
        <begin position="1"/>
        <end position="56"/>
    </location>
</feature>
<sequence>MQMRIKDSERRQYVFHRDNIEATRPSRLNLQDQHQSKHRRQTRATQNLLVPLSHKS</sequence>
<gene>
    <name evidence="2" type="ORF">Syun_014644</name>
</gene>
<proteinExistence type="predicted"/>
<dbReference type="EMBL" id="JBBNAF010000006">
    <property type="protein sequence ID" value="KAK9135314.1"/>
    <property type="molecule type" value="Genomic_DNA"/>
</dbReference>
<name>A0AAP0JK16_9MAGN</name>
<protein>
    <submittedName>
        <fullName evidence="2">Uncharacterized protein</fullName>
    </submittedName>
</protein>
<accession>A0AAP0JK16</accession>
<comment type="caution">
    <text evidence="2">The sequence shown here is derived from an EMBL/GenBank/DDBJ whole genome shotgun (WGS) entry which is preliminary data.</text>
</comment>
<dbReference type="Proteomes" id="UP001420932">
    <property type="component" value="Unassembled WGS sequence"/>
</dbReference>
<feature type="compositionally biased region" description="Basic and acidic residues" evidence="1">
    <location>
        <begin position="1"/>
        <end position="21"/>
    </location>
</feature>
<evidence type="ECO:0000313" key="3">
    <source>
        <dbReference type="Proteomes" id="UP001420932"/>
    </source>
</evidence>
<keyword evidence="3" id="KW-1185">Reference proteome</keyword>
<evidence type="ECO:0000313" key="2">
    <source>
        <dbReference type="EMBL" id="KAK9135314.1"/>
    </source>
</evidence>
<organism evidence="2 3">
    <name type="scientific">Stephania yunnanensis</name>
    <dbReference type="NCBI Taxonomy" id="152371"/>
    <lineage>
        <taxon>Eukaryota</taxon>
        <taxon>Viridiplantae</taxon>
        <taxon>Streptophyta</taxon>
        <taxon>Embryophyta</taxon>
        <taxon>Tracheophyta</taxon>
        <taxon>Spermatophyta</taxon>
        <taxon>Magnoliopsida</taxon>
        <taxon>Ranunculales</taxon>
        <taxon>Menispermaceae</taxon>
        <taxon>Menispermoideae</taxon>
        <taxon>Cissampelideae</taxon>
        <taxon>Stephania</taxon>
    </lineage>
</organism>
<evidence type="ECO:0000256" key="1">
    <source>
        <dbReference type="SAM" id="MobiDB-lite"/>
    </source>
</evidence>
<reference evidence="2 3" key="1">
    <citation type="submission" date="2024-01" db="EMBL/GenBank/DDBJ databases">
        <title>Genome assemblies of Stephania.</title>
        <authorList>
            <person name="Yang L."/>
        </authorList>
    </citation>
    <scope>NUCLEOTIDE SEQUENCE [LARGE SCALE GENOMIC DNA]</scope>
    <source>
        <strain evidence="2">YNDBR</strain>
        <tissue evidence="2">Leaf</tissue>
    </source>
</reference>